<dbReference type="Proteomes" id="UP001177023">
    <property type="component" value="Unassembled WGS sequence"/>
</dbReference>
<evidence type="ECO:0000313" key="1">
    <source>
        <dbReference type="EMBL" id="CAJ0557336.1"/>
    </source>
</evidence>
<keyword evidence="2" id="KW-1185">Reference proteome</keyword>
<sequence>MWRTSRRSTNCCMAEENVVCADAGYTGVEKREEHEGHRLEAPRKYTADTIHLSIRQALVVGLNCYDELIYGLQWKMVILRLNLHKCIFQCLAKRNSRNSKVIRESTLSRQLGTWCDQTKRYLLTQSLSSRTIITAFTEVDEKGLGSDYACVVEQHVYTAFELNRLLNRLDAVIWDANVPRISSMGSVASQMVSMRIIAAGLLRTRNIPMHFLPANSPRLPLLNEALRLESWQEELTASLSAALP</sequence>
<comment type="caution">
    <text evidence="1">The sequence shown here is derived from an EMBL/GenBank/DDBJ whole genome shotgun (WGS) entry which is preliminary data.</text>
</comment>
<gene>
    <name evidence="1" type="ORF">MSPICULIGERA_LOCUS94</name>
</gene>
<organism evidence="1 2">
    <name type="scientific">Mesorhabditis spiculigera</name>
    <dbReference type="NCBI Taxonomy" id="96644"/>
    <lineage>
        <taxon>Eukaryota</taxon>
        <taxon>Metazoa</taxon>
        <taxon>Ecdysozoa</taxon>
        <taxon>Nematoda</taxon>
        <taxon>Chromadorea</taxon>
        <taxon>Rhabditida</taxon>
        <taxon>Rhabditina</taxon>
        <taxon>Rhabditomorpha</taxon>
        <taxon>Rhabditoidea</taxon>
        <taxon>Rhabditidae</taxon>
        <taxon>Mesorhabditinae</taxon>
        <taxon>Mesorhabditis</taxon>
    </lineage>
</organism>
<dbReference type="EMBL" id="CATQJA010000004">
    <property type="protein sequence ID" value="CAJ0557336.1"/>
    <property type="molecule type" value="Genomic_DNA"/>
</dbReference>
<accession>A0AA36C356</accession>
<feature type="non-terminal residue" evidence="1">
    <location>
        <position position="244"/>
    </location>
</feature>
<protein>
    <submittedName>
        <fullName evidence="1">Uncharacterized protein</fullName>
    </submittedName>
</protein>
<reference evidence="1" key="1">
    <citation type="submission" date="2023-06" db="EMBL/GenBank/DDBJ databases">
        <authorList>
            <person name="Delattre M."/>
        </authorList>
    </citation>
    <scope>NUCLEOTIDE SEQUENCE</scope>
    <source>
        <strain evidence="1">AF72</strain>
    </source>
</reference>
<proteinExistence type="predicted"/>
<dbReference type="AlphaFoldDB" id="A0AA36C356"/>
<name>A0AA36C356_9BILA</name>
<evidence type="ECO:0000313" key="2">
    <source>
        <dbReference type="Proteomes" id="UP001177023"/>
    </source>
</evidence>